<dbReference type="PROSITE" id="PS00522">
    <property type="entry name" value="DNA_POLYMERASE_X"/>
    <property type="match status" value="1"/>
</dbReference>
<dbReference type="InterPro" id="IPR028207">
    <property type="entry name" value="DNA_pol_B_palm_palm"/>
</dbReference>
<comment type="catalytic activity">
    <reaction evidence="10 11">
        <text>DNA(n) + a 2'-deoxyribonucleoside 5'-triphosphate = DNA(n+1) + diphosphate</text>
        <dbReference type="Rhea" id="RHEA:22508"/>
        <dbReference type="Rhea" id="RHEA-COMP:17339"/>
        <dbReference type="Rhea" id="RHEA-COMP:17340"/>
        <dbReference type="ChEBI" id="CHEBI:33019"/>
        <dbReference type="ChEBI" id="CHEBI:61560"/>
        <dbReference type="ChEBI" id="CHEBI:173112"/>
        <dbReference type="EC" id="2.7.7.7"/>
    </reaction>
</comment>
<dbReference type="AlphaFoldDB" id="A0AAV9UJ44"/>
<dbReference type="EC" id="2.7.7.7" evidence="11"/>
<keyword evidence="7 11" id="KW-0239">DNA-directed DNA polymerase</keyword>
<keyword evidence="9 11" id="KW-0539">Nucleus</keyword>
<feature type="domain" description="DNA-directed DNA polymerase X" evidence="13">
    <location>
        <begin position="241"/>
        <end position="650"/>
    </location>
</feature>
<dbReference type="Pfam" id="PF14792">
    <property type="entry name" value="DNA_pol_B_palm"/>
    <property type="match status" value="1"/>
</dbReference>
<comment type="caution">
    <text evidence="14">The sequence shown here is derived from an EMBL/GenBank/DDBJ whole genome shotgun (WGS) entry which is preliminary data.</text>
</comment>
<feature type="compositionally biased region" description="Polar residues" evidence="12">
    <location>
        <begin position="510"/>
        <end position="520"/>
    </location>
</feature>
<feature type="region of interest" description="Disordered" evidence="12">
    <location>
        <begin position="116"/>
        <end position="152"/>
    </location>
</feature>
<evidence type="ECO:0000313" key="15">
    <source>
        <dbReference type="Proteomes" id="UP001375240"/>
    </source>
</evidence>
<keyword evidence="8 11" id="KW-0234">DNA repair</keyword>
<dbReference type="FunFam" id="1.10.150.20:FF:000010">
    <property type="entry name" value="DNA polymerase lambda"/>
    <property type="match status" value="1"/>
</dbReference>
<dbReference type="InterPro" id="IPR010996">
    <property type="entry name" value="HHH_MUS81"/>
</dbReference>
<evidence type="ECO:0000256" key="1">
    <source>
        <dbReference type="ARBA" id="ARBA00004123"/>
    </source>
</evidence>
<dbReference type="GO" id="GO:0046872">
    <property type="term" value="F:metal ion binding"/>
    <property type="evidence" value="ECO:0007669"/>
    <property type="project" value="UniProtKB-UniRule"/>
</dbReference>
<keyword evidence="6 11" id="KW-0227">DNA damage</keyword>
<dbReference type="InterPro" id="IPR027421">
    <property type="entry name" value="DNA_pol_lamdba_lyase_dom_sf"/>
</dbReference>
<evidence type="ECO:0000256" key="9">
    <source>
        <dbReference type="ARBA" id="ARBA00023242"/>
    </source>
</evidence>
<dbReference type="GO" id="GO:0005634">
    <property type="term" value="C:nucleus"/>
    <property type="evidence" value="ECO:0007669"/>
    <property type="project" value="UniProtKB-SubCell"/>
</dbReference>
<dbReference type="Pfam" id="PF10391">
    <property type="entry name" value="DNA_pol_lambd_f"/>
    <property type="match status" value="1"/>
</dbReference>
<evidence type="ECO:0000256" key="5">
    <source>
        <dbReference type="ARBA" id="ARBA00022723"/>
    </source>
</evidence>
<dbReference type="Gene3D" id="1.10.150.110">
    <property type="entry name" value="DNA polymerase beta, N-terminal domain-like"/>
    <property type="match status" value="1"/>
</dbReference>
<keyword evidence="3 11" id="KW-0808">Transferase</keyword>
<evidence type="ECO:0000256" key="7">
    <source>
        <dbReference type="ARBA" id="ARBA00022932"/>
    </source>
</evidence>
<dbReference type="InterPro" id="IPR037160">
    <property type="entry name" value="DNA_Pol_thumb_sf"/>
</dbReference>
<keyword evidence="15" id="KW-1185">Reference proteome</keyword>
<keyword evidence="5" id="KW-0479">Metal-binding</keyword>
<dbReference type="InterPro" id="IPR019843">
    <property type="entry name" value="DNA_pol-X_BS"/>
</dbReference>
<evidence type="ECO:0000256" key="4">
    <source>
        <dbReference type="ARBA" id="ARBA00022695"/>
    </source>
</evidence>
<dbReference type="PRINTS" id="PR00869">
    <property type="entry name" value="DNAPOLX"/>
</dbReference>
<sequence length="652" mass="72947">MPDPSNSPSLYVLPTRLDDTQRATIATNLKSKHYRMTTSARDADVFLGDIVKPKRAALELKFLGLDTTDVTKSTTTIPNSHRLLKVVKLEWYKKAIIEGADANIDDFTVYRGLHIPSDDTTVKPPPSPASSTPQKRPASPPSLAEKQAQDLARRESIMRRAAMGASHLPSVPGTRHLRQSQRPSPPPSPAHKRPRLLLSRESTGSHDEAEEVLANLPPPPLWVTEKQKYACTRSTPASPPPENQPFLDVLAKIRLNRTLQSDEIGVRAYSTAYAAIAAFPHPITHVSQIHALPGCDDKIAALWHEFTHSDPPGRLAVIDEIESSSRFRTLELFYNIWGAGAHTARAFYSLGFRDLDDIVEHHWSHLTRVQQIGVKFYDEFAIKIPRAEALSVRDAVQAAARMLLPGAEAAIVGGFRRGKEGGGDVDLLITHPRVSKSRDVEELLVPLVDKLELEGLITHVLTIHTPSRFVASQSGEVFPKRSHHNFDGIPKVLCVWQQPWDDTDADGDSQMENNTNSNTPHRTKRKNPNPHRRVDILFPPPRCAGSTLTSWSGATTFERDLRRYVRDKNFWKFSSEGITDRATGNRIPIGDERGQFIGLTEEEERSGVTVDDDVDKRGRKPDGEWVGWEIEERKLFKVLGLEWREPTERCTG</sequence>
<evidence type="ECO:0000256" key="10">
    <source>
        <dbReference type="ARBA" id="ARBA00049244"/>
    </source>
</evidence>
<dbReference type="GO" id="GO:0003887">
    <property type="term" value="F:DNA-directed DNA polymerase activity"/>
    <property type="evidence" value="ECO:0007669"/>
    <property type="project" value="UniProtKB-UniRule"/>
</dbReference>
<dbReference type="Pfam" id="PF14791">
    <property type="entry name" value="DNA_pol_B_thumb"/>
    <property type="match status" value="1"/>
</dbReference>
<evidence type="ECO:0000256" key="3">
    <source>
        <dbReference type="ARBA" id="ARBA00022679"/>
    </source>
</evidence>
<name>A0AAV9UJ44_9PEZI</name>
<comment type="similarity">
    <text evidence="2 11">Belongs to the DNA polymerase type-X family.</text>
</comment>
<dbReference type="Gene3D" id="1.10.150.20">
    <property type="entry name" value="5' to 3' exonuclease, C-terminal subdomain"/>
    <property type="match status" value="1"/>
</dbReference>
<dbReference type="Proteomes" id="UP001375240">
    <property type="component" value="Unassembled WGS sequence"/>
</dbReference>
<evidence type="ECO:0000256" key="2">
    <source>
        <dbReference type="ARBA" id="ARBA00008323"/>
    </source>
</evidence>
<accession>A0AAV9UJ44</accession>
<feature type="region of interest" description="Disordered" evidence="12">
    <location>
        <begin position="503"/>
        <end position="539"/>
    </location>
</feature>
<dbReference type="PANTHER" id="PTHR11276:SF29">
    <property type="entry name" value="DNA POLYMERASE TYPE-X FAMILY PROTEIN POL4"/>
    <property type="match status" value="1"/>
</dbReference>
<evidence type="ECO:0000256" key="12">
    <source>
        <dbReference type="SAM" id="MobiDB-lite"/>
    </source>
</evidence>
<gene>
    <name evidence="14" type="ORF">TWF696_008437</name>
</gene>
<dbReference type="InterPro" id="IPR043519">
    <property type="entry name" value="NT_sf"/>
</dbReference>
<dbReference type="Gene3D" id="3.30.460.10">
    <property type="entry name" value="Beta Polymerase, domain 2"/>
    <property type="match status" value="1"/>
</dbReference>
<dbReference type="CDD" id="cd00141">
    <property type="entry name" value="NT_POLXc"/>
    <property type="match status" value="1"/>
</dbReference>
<feature type="region of interest" description="Disordered" evidence="12">
    <location>
        <begin position="164"/>
        <end position="195"/>
    </location>
</feature>
<dbReference type="InterPro" id="IPR018944">
    <property type="entry name" value="DNA_pol_lambd_fingers_domain"/>
</dbReference>
<organism evidence="14 15">
    <name type="scientific">Orbilia brochopaga</name>
    <dbReference type="NCBI Taxonomy" id="3140254"/>
    <lineage>
        <taxon>Eukaryota</taxon>
        <taxon>Fungi</taxon>
        <taxon>Dikarya</taxon>
        <taxon>Ascomycota</taxon>
        <taxon>Pezizomycotina</taxon>
        <taxon>Orbiliomycetes</taxon>
        <taxon>Orbiliales</taxon>
        <taxon>Orbiliaceae</taxon>
        <taxon>Orbilia</taxon>
    </lineage>
</organism>
<dbReference type="InterPro" id="IPR002008">
    <property type="entry name" value="DNA_pol_X_beta-like"/>
</dbReference>
<dbReference type="PRINTS" id="PR00870">
    <property type="entry name" value="DNAPOLXBETA"/>
</dbReference>
<proteinExistence type="inferred from homology"/>
<dbReference type="GO" id="GO:0006303">
    <property type="term" value="P:double-strand break repair via nonhomologous end joining"/>
    <property type="evidence" value="ECO:0007669"/>
    <property type="project" value="TreeGrafter"/>
</dbReference>
<comment type="subcellular location">
    <subcellularLocation>
        <location evidence="1 11">Nucleus</location>
    </subcellularLocation>
</comment>
<dbReference type="EMBL" id="JAVHNQ010000007">
    <property type="protein sequence ID" value="KAK6341359.1"/>
    <property type="molecule type" value="Genomic_DNA"/>
</dbReference>
<dbReference type="PANTHER" id="PTHR11276">
    <property type="entry name" value="DNA POLYMERASE TYPE-X FAMILY MEMBER"/>
    <property type="match status" value="1"/>
</dbReference>
<dbReference type="GO" id="GO:0003677">
    <property type="term" value="F:DNA binding"/>
    <property type="evidence" value="ECO:0007669"/>
    <property type="project" value="UniProtKB-UniRule"/>
</dbReference>
<dbReference type="SUPFAM" id="SSF81585">
    <property type="entry name" value="PsbU/PolX domain-like"/>
    <property type="match status" value="1"/>
</dbReference>
<dbReference type="SUPFAM" id="SSF81301">
    <property type="entry name" value="Nucleotidyltransferase"/>
    <property type="match status" value="1"/>
</dbReference>
<dbReference type="Pfam" id="PF14716">
    <property type="entry name" value="HHH_8"/>
    <property type="match status" value="1"/>
</dbReference>
<evidence type="ECO:0000313" key="14">
    <source>
        <dbReference type="EMBL" id="KAK6341359.1"/>
    </source>
</evidence>
<evidence type="ECO:0000256" key="11">
    <source>
        <dbReference type="RuleBase" id="RU366014"/>
    </source>
</evidence>
<dbReference type="FunFam" id="1.10.150.110:FF:000005">
    <property type="entry name" value="DNA polymerase POL4"/>
    <property type="match status" value="1"/>
</dbReference>
<dbReference type="SMART" id="SM00483">
    <property type="entry name" value="POLXc"/>
    <property type="match status" value="1"/>
</dbReference>
<reference evidence="14 15" key="1">
    <citation type="submission" date="2019-10" db="EMBL/GenBank/DDBJ databases">
        <authorList>
            <person name="Palmer J.M."/>
        </authorList>
    </citation>
    <scope>NUCLEOTIDE SEQUENCE [LARGE SCALE GENOMIC DNA]</scope>
    <source>
        <strain evidence="14 15">TWF696</strain>
    </source>
</reference>
<feature type="compositionally biased region" description="Basic residues" evidence="12">
    <location>
        <begin position="521"/>
        <end position="531"/>
    </location>
</feature>
<dbReference type="InterPro" id="IPR029398">
    <property type="entry name" value="PolB_thumb"/>
</dbReference>
<dbReference type="Gene3D" id="3.30.210.10">
    <property type="entry name" value="DNA polymerase, thumb domain"/>
    <property type="match status" value="1"/>
</dbReference>
<dbReference type="InterPro" id="IPR002054">
    <property type="entry name" value="DNA-dir_DNA_pol_X"/>
</dbReference>
<keyword evidence="4 11" id="KW-0548">Nucleotidyltransferase</keyword>
<dbReference type="InterPro" id="IPR022312">
    <property type="entry name" value="DNA_pol_X"/>
</dbReference>
<protein>
    <recommendedName>
        <fullName evidence="11">DNA polymerase</fullName>
        <ecNumber evidence="11">2.7.7.7</ecNumber>
    </recommendedName>
</protein>
<comment type="function">
    <text evidence="11">DNA polymerase that functions in several pathways of DNA repair. Involved in base excision repair (BER) responsible for repair of lesions that give rise to abasic (AP) sites in DNA. Also contributes to DNA double-strand break repair by non-homologous end joining and homologous recombination. Has both template-dependent and template-independent (terminal transferase) DNA polymerase activities. Has also a 5'-deoxyribose-5-phosphate lyase (dRP lyase) activity.</text>
</comment>
<evidence type="ECO:0000256" key="6">
    <source>
        <dbReference type="ARBA" id="ARBA00022763"/>
    </source>
</evidence>
<evidence type="ECO:0000256" key="8">
    <source>
        <dbReference type="ARBA" id="ARBA00023204"/>
    </source>
</evidence>
<evidence type="ECO:0000259" key="13">
    <source>
        <dbReference type="SMART" id="SM00483"/>
    </source>
</evidence>
<dbReference type="SUPFAM" id="SSF47802">
    <property type="entry name" value="DNA polymerase beta, N-terminal domain-like"/>
    <property type="match status" value="1"/>
</dbReference>